<dbReference type="Pfam" id="PF00582">
    <property type="entry name" value="Usp"/>
    <property type="match status" value="2"/>
</dbReference>
<organism evidence="3 4">
    <name type="scientific">Desulfarculus baarsii (strain ATCC 33931 / DSM 2075 / LMG 7858 / VKM B-1802 / 2st14)</name>
    <dbReference type="NCBI Taxonomy" id="644282"/>
    <lineage>
        <taxon>Bacteria</taxon>
        <taxon>Pseudomonadati</taxon>
        <taxon>Thermodesulfobacteriota</taxon>
        <taxon>Desulfarculia</taxon>
        <taxon>Desulfarculales</taxon>
        <taxon>Desulfarculaceae</taxon>
        <taxon>Desulfarculus</taxon>
    </lineage>
</organism>
<protein>
    <submittedName>
        <fullName evidence="3">UspA domain protein</fullName>
    </submittedName>
</protein>
<dbReference type="Proteomes" id="UP000009047">
    <property type="component" value="Chromosome"/>
</dbReference>
<dbReference type="InterPro" id="IPR006015">
    <property type="entry name" value="Universal_stress_UspA"/>
</dbReference>
<dbReference type="STRING" id="644282.Deba_0055"/>
<dbReference type="Gene3D" id="3.40.50.12370">
    <property type="match status" value="1"/>
</dbReference>
<evidence type="ECO:0000313" key="3">
    <source>
        <dbReference type="EMBL" id="ADK83434.1"/>
    </source>
</evidence>
<dbReference type="OrthoDB" id="5430193at2"/>
<sequence>MAEGGIKALVAVDGSWRAMSMVHFIAGQMEPRKVELKLFNVHDQLPEGFRDIDKNLDYLFRLSEVKSWDLSQRAHMANFMNQARLILERAGFDAKGIDSQIHERVRGVARDIIAEASRGYDMVAFARRGLGALQGTILGSVANKLVTKLTDIPLWVVGRRAKPGRVLLAVDGSESATRAAAHLARVASDNAAVTVFHAVRSPRLIMEYPLVIDELPPEIVHISDGQTVGQRAQRVMEEAAEALVASGFKRERIELKLAQDVSSRADAIVSAAKAGSYGLILMGRRGMSSVGEFSMGRVTAKVLQLAKGMAVAVVN</sequence>
<dbReference type="EMBL" id="CP002085">
    <property type="protein sequence ID" value="ADK83434.1"/>
    <property type="molecule type" value="Genomic_DNA"/>
</dbReference>
<dbReference type="SUPFAM" id="SSF52402">
    <property type="entry name" value="Adenine nucleotide alpha hydrolases-like"/>
    <property type="match status" value="2"/>
</dbReference>
<dbReference type="RefSeq" id="WP_013256890.1">
    <property type="nucleotide sequence ID" value="NC_014365.1"/>
</dbReference>
<dbReference type="InterPro" id="IPR006016">
    <property type="entry name" value="UspA"/>
</dbReference>
<proteinExistence type="inferred from homology"/>
<dbReference type="HOGENOM" id="CLU_075315_0_1_7"/>
<evidence type="ECO:0000259" key="2">
    <source>
        <dbReference type="Pfam" id="PF00582"/>
    </source>
</evidence>
<dbReference type="PANTHER" id="PTHR46268">
    <property type="entry name" value="STRESS RESPONSE PROTEIN NHAX"/>
    <property type="match status" value="1"/>
</dbReference>
<dbReference type="PRINTS" id="PR01438">
    <property type="entry name" value="UNVRSLSTRESS"/>
</dbReference>
<comment type="similarity">
    <text evidence="1">Belongs to the universal stress protein A family.</text>
</comment>
<dbReference type="AlphaFoldDB" id="E1QDB5"/>
<dbReference type="CDD" id="cd00293">
    <property type="entry name" value="USP-like"/>
    <property type="match status" value="1"/>
</dbReference>
<keyword evidence="4" id="KW-1185">Reference proteome</keyword>
<gene>
    <name evidence="3" type="ordered locus">Deba_0055</name>
</gene>
<accession>E1QDB5</accession>
<feature type="domain" description="UspA" evidence="2">
    <location>
        <begin position="8"/>
        <end position="157"/>
    </location>
</feature>
<evidence type="ECO:0000313" key="4">
    <source>
        <dbReference type="Proteomes" id="UP000009047"/>
    </source>
</evidence>
<evidence type="ECO:0000256" key="1">
    <source>
        <dbReference type="ARBA" id="ARBA00008791"/>
    </source>
</evidence>
<reference evidence="3 4" key="1">
    <citation type="journal article" date="2010" name="Stand. Genomic Sci.">
        <title>Complete genome sequence of Desulfarculus baarsii type strain (2st14).</title>
        <authorList>
            <person name="Sun H."/>
            <person name="Spring S."/>
            <person name="Lapidus A."/>
            <person name="Davenport K."/>
            <person name="Del Rio T.G."/>
            <person name="Tice H."/>
            <person name="Nolan M."/>
            <person name="Copeland A."/>
            <person name="Cheng J.F."/>
            <person name="Lucas S."/>
            <person name="Tapia R."/>
            <person name="Goodwin L."/>
            <person name="Pitluck S."/>
            <person name="Ivanova N."/>
            <person name="Pagani I."/>
            <person name="Mavromatis K."/>
            <person name="Ovchinnikova G."/>
            <person name="Pati A."/>
            <person name="Chen A."/>
            <person name="Palaniappan K."/>
            <person name="Hauser L."/>
            <person name="Chang Y.J."/>
            <person name="Jeffries C.D."/>
            <person name="Detter J.C."/>
            <person name="Han C."/>
            <person name="Rohde M."/>
            <person name="Brambilla E."/>
            <person name="Goker M."/>
            <person name="Woyke T."/>
            <person name="Bristow J."/>
            <person name="Eisen J.A."/>
            <person name="Markowitz V."/>
            <person name="Hugenholtz P."/>
            <person name="Kyrpides N.C."/>
            <person name="Klenk H.P."/>
            <person name="Land M."/>
        </authorList>
    </citation>
    <scope>NUCLEOTIDE SEQUENCE [LARGE SCALE GENOMIC DNA]</scope>
    <source>
        <strain evidence="4">ATCC 33931 / DSM 2075 / LMG 7858 / VKM B-1802 / 2st14</strain>
    </source>
</reference>
<dbReference type="PANTHER" id="PTHR46268:SF25">
    <property type="entry name" value="USPA DOMAIN PROTEIN"/>
    <property type="match status" value="1"/>
</dbReference>
<dbReference type="eggNOG" id="COG0589">
    <property type="taxonomic scope" value="Bacteria"/>
</dbReference>
<dbReference type="KEGG" id="dbr:Deba_0055"/>
<feature type="domain" description="UspA" evidence="2">
    <location>
        <begin position="165"/>
        <end position="309"/>
    </location>
</feature>
<name>E1QDB5_DESB2</name>